<protein>
    <submittedName>
        <fullName evidence="1">Uncharacterized protein</fullName>
    </submittedName>
</protein>
<organism evidence="1 2">
    <name type="scientific">Parafannyhessea umbonata</name>
    <dbReference type="NCBI Taxonomy" id="604330"/>
    <lineage>
        <taxon>Bacteria</taxon>
        <taxon>Bacillati</taxon>
        <taxon>Actinomycetota</taxon>
        <taxon>Coriobacteriia</taxon>
        <taxon>Coriobacteriales</taxon>
        <taxon>Atopobiaceae</taxon>
        <taxon>Parafannyhessea</taxon>
    </lineage>
</organism>
<gene>
    <name evidence="1" type="ORF">FYJ69_01620</name>
</gene>
<evidence type="ECO:0000313" key="1">
    <source>
        <dbReference type="EMBL" id="MST59612.1"/>
    </source>
</evidence>
<dbReference type="Gene3D" id="3.40.50.1820">
    <property type="entry name" value="alpha/beta hydrolase"/>
    <property type="match status" value="1"/>
</dbReference>
<dbReference type="RefSeq" id="WP_154539505.1">
    <property type="nucleotide sequence ID" value="NZ_VUND01000001.1"/>
</dbReference>
<dbReference type="SUPFAM" id="SSF53474">
    <property type="entry name" value="alpha/beta-Hydrolases"/>
    <property type="match status" value="1"/>
</dbReference>
<dbReference type="Proteomes" id="UP000434342">
    <property type="component" value="Unassembled WGS sequence"/>
</dbReference>
<dbReference type="PANTHER" id="PTHR48098:SF1">
    <property type="entry name" value="DIACYLGLYCEROL ACYLTRANSFERASE_MYCOLYLTRANSFERASE AG85A"/>
    <property type="match status" value="1"/>
</dbReference>
<dbReference type="InterPro" id="IPR000801">
    <property type="entry name" value="Esterase-like"/>
</dbReference>
<dbReference type="AlphaFoldDB" id="A0A6N7X5V1"/>
<dbReference type="GO" id="GO:0016747">
    <property type="term" value="F:acyltransferase activity, transferring groups other than amino-acyl groups"/>
    <property type="evidence" value="ECO:0007669"/>
    <property type="project" value="TreeGrafter"/>
</dbReference>
<dbReference type="InterPro" id="IPR029058">
    <property type="entry name" value="AB_hydrolase_fold"/>
</dbReference>
<dbReference type="EMBL" id="VUND01000001">
    <property type="protein sequence ID" value="MST59612.1"/>
    <property type="molecule type" value="Genomic_DNA"/>
</dbReference>
<comment type="caution">
    <text evidence="1">The sequence shown here is derived from an EMBL/GenBank/DDBJ whole genome shotgun (WGS) entry which is preliminary data.</text>
</comment>
<dbReference type="InterPro" id="IPR050583">
    <property type="entry name" value="Mycobacterial_A85_antigen"/>
</dbReference>
<dbReference type="Pfam" id="PF00756">
    <property type="entry name" value="Esterase"/>
    <property type="match status" value="1"/>
</dbReference>
<evidence type="ECO:0000313" key="2">
    <source>
        <dbReference type="Proteomes" id="UP000434342"/>
    </source>
</evidence>
<reference evidence="1 2" key="1">
    <citation type="submission" date="2019-08" db="EMBL/GenBank/DDBJ databases">
        <title>In-depth cultivation of the pig gut microbiome towards novel bacterial diversity and tailored functional studies.</title>
        <authorList>
            <person name="Wylensek D."/>
            <person name="Hitch T.C.A."/>
            <person name="Clavel T."/>
        </authorList>
    </citation>
    <scope>NUCLEOTIDE SEQUENCE [LARGE SCALE GENOMIC DNA]</scope>
    <source>
        <strain evidence="1 2">WB01_CNA04</strain>
    </source>
</reference>
<proteinExistence type="predicted"/>
<name>A0A6N7X5V1_9ACTN</name>
<sequence>MSTLSGDLYSESLRITQHVNIIIPDKSEDFWTRIDDEVRVLYLLHGLGANADEWTRFSMIEAYAKIYDFAVVMPDGNRSFYQNAPSGPHYLEWVSQELPSIIHAWFNLPSDREHTFIAGESMGGYGALSIGLDNPDAYGGIVALSPVTDPVNLANDFSELFFGIVEQAAVFGSGGPSQADSIAAKAERSVRQNGAESIPRIIQMVGADDPFAPYVESTTGELTKLGIENSYSSWPGRHDFLFWNEAIERSIRMLCEME</sequence>
<dbReference type="PANTHER" id="PTHR48098">
    <property type="entry name" value="ENTEROCHELIN ESTERASE-RELATED"/>
    <property type="match status" value="1"/>
</dbReference>
<accession>A0A6N7X5V1</accession>